<dbReference type="EMBL" id="JAUJYN010000001">
    <property type="protein sequence ID" value="KAK1279817.1"/>
    <property type="molecule type" value="Genomic_DNA"/>
</dbReference>
<evidence type="ECO:0000256" key="1">
    <source>
        <dbReference type="ARBA" id="ARBA00022898"/>
    </source>
</evidence>
<reference evidence="3" key="1">
    <citation type="journal article" date="2023" name="Nat. Commun.">
        <title>Diploid and tetraploid genomes of Acorus and the evolution of monocots.</title>
        <authorList>
            <person name="Ma L."/>
            <person name="Liu K.W."/>
            <person name="Li Z."/>
            <person name="Hsiao Y.Y."/>
            <person name="Qi Y."/>
            <person name="Fu T."/>
            <person name="Tang G.D."/>
            <person name="Zhang D."/>
            <person name="Sun W.H."/>
            <person name="Liu D.K."/>
            <person name="Li Y."/>
            <person name="Chen G.Z."/>
            <person name="Liu X.D."/>
            <person name="Liao X.Y."/>
            <person name="Jiang Y.T."/>
            <person name="Yu X."/>
            <person name="Hao Y."/>
            <person name="Huang J."/>
            <person name="Zhao X.W."/>
            <person name="Ke S."/>
            <person name="Chen Y.Y."/>
            <person name="Wu W.L."/>
            <person name="Hsu J.L."/>
            <person name="Lin Y.F."/>
            <person name="Huang M.D."/>
            <person name="Li C.Y."/>
            <person name="Huang L."/>
            <person name="Wang Z.W."/>
            <person name="Zhao X."/>
            <person name="Zhong W.Y."/>
            <person name="Peng D.H."/>
            <person name="Ahmad S."/>
            <person name="Lan S."/>
            <person name="Zhang J.S."/>
            <person name="Tsai W.C."/>
            <person name="Van de Peer Y."/>
            <person name="Liu Z.J."/>
        </authorList>
    </citation>
    <scope>NUCLEOTIDE SEQUENCE</scope>
    <source>
        <strain evidence="3">SCP</strain>
    </source>
</reference>
<name>A0AAV9BUK1_ACOGR</name>
<proteinExistence type="predicted"/>
<accession>A0AAV9BUK1</accession>
<dbReference type="PANTHER" id="PTHR43092:SF2">
    <property type="entry name" value="HERCYNYLCYSTEINE SULFOXIDE LYASE"/>
    <property type="match status" value="1"/>
</dbReference>
<feature type="compositionally biased region" description="Basic and acidic residues" evidence="2">
    <location>
        <begin position="9"/>
        <end position="19"/>
    </location>
</feature>
<evidence type="ECO:0000313" key="3">
    <source>
        <dbReference type="EMBL" id="KAK1279817.1"/>
    </source>
</evidence>
<dbReference type="Proteomes" id="UP001179952">
    <property type="component" value="Unassembled WGS sequence"/>
</dbReference>
<sequence>MDSPPKNGHHGENSIDGHGHRPPKKPKLVAPITSSEIATEFAHHEPSVARINNDSFCSCLSSILSAQSAWQRLFLCQPDQFYFDHLRPEILRSRHTIKDLINADDVEEVFVDGETMKETIRPGFVSLDLCFLAIMKGETSSRVSVSSRQRRRIWDRRGERRSREGF</sequence>
<evidence type="ECO:0000313" key="4">
    <source>
        <dbReference type="Proteomes" id="UP001179952"/>
    </source>
</evidence>
<organism evidence="3 4">
    <name type="scientific">Acorus gramineus</name>
    <name type="common">Dwarf sweet flag</name>
    <dbReference type="NCBI Taxonomy" id="55184"/>
    <lineage>
        <taxon>Eukaryota</taxon>
        <taxon>Viridiplantae</taxon>
        <taxon>Streptophyta</taxon>
        <taxon>Embryophyta</taxon>
        <taxon>Tracheophyta</taxon>
        <taxon>Spermatophyta</taxon>
        <taxon>Magnoliopsida</taxon>
        <taxon>Liliopsida</taxon>
        <taxon>Acoraceae</taxon>
        <taxon>Acorus</taxon>
    </lineage>
</organism>
<dbReference type="PANTHER" id="PTHR43092">
    <property type="entry name" value="L-CYSTEINE DESULFHYDRASE"/>
    <property type="match status" value="1"/>
</dbReference>
<dbReference type="AlphaFoldDB" id="A0AAV9BUK1"/>
<comment type="caution">
    <text evidence="3">The sequence shown here is derived from an EMBL/GenBank/DDBJ whole genome shotgun (WGS) entry which is preliminary data.</text>
</comment>
<protein>
    <submittedName>
        <fullName evidence="3">Uncharacterized protein</fullName>
    </submittedName>
</protein>
<reference evidence="3" key="2">
    <citation type="submission" date="2023-06" db="EMBL/GenBank/DDBJ databases">
        <authorList>
            <person name="Ma L."/>
            <person name="Liu K.-W."/>
            <person name="Li Z."/>
            <person name="Hsiao Y.-Y."/>
            <person name="Qi Y."/>
            <person name="Fu T."/>
            <person name="Tang G."/>
            <person name="Zhang D."/>
            <person name="Sun W.-H."/>
            <person name="Liu D.-K."/>
            <person name="Li Y."/>
            <person name="Chen G.-Z."/>
            <person name="Liu X.-D."/>
            <person name="Liao X.-Y."/>
            <person name="Jiang Y.-T."/>
            <person name="Yu X."/>
            <person name="Hao Y."/>
            <person name="Huang J."/>
            <person name="Zhao X.-W."/>
            <person name="Ke S."/>
            <person name="Chen Y.-Y."/>
            <person name="Wu W.-L."/>
            <person name="Hsu J.-L."/>
            <person name="Lin Y.-F."/>
            <person name="Huang M.-D."/>
            <person name="Li C.-Y."/>
            <person name="Huang L."/>
            <person name="Wang Z.-W."/>
            <person name="Zhao X."/>
            <person name="Zhong W.-Y."/>
            <person name="Peng D.-H."/>
            <person name="Ahmad S."/>
            <person name="Lan S."/>
            <person name="Zhang J.-S."/>
            <person name="Tsai W.-C."/>
            <person name="Van De Peer Y."/>
            <person name="Liu Z.-J."/>
        </authorList>
    </citation>
    <scope>NUCLEOTIDE SEQUENCE</scope>
    <source>
        <strain evidence="3">SCP</strain>
        <tissue evidence="3">Leaves</tissue>
    </source>
</reference>
<gene>
    <name evidence="3" type="ORF">QJS04_geneDACA002807</name>
</gene>
<keyword evidence="1" id="KW-0663">Pyridoxal phosphate</keyword>
<keyword evidence="4" id="KW-1185">Reference proteome</keyword>
<feature type="region of interest" description="Disordered" evidence="2">
    <location>
        <begin position="1"/>
        <end position="28"/>
    </location>
</feature>
<evidence type="ECO:0000256" key="2">
    <source>
        <dbReference type="SAM" id="MobiDB-lite"/>
    </source>
</evidence>